<dbReference type="Gene3D" id="2.40.50.100">
    <property type="match status" value="1"/>
</dbReference>
<dbReference type="Gene3D" id="2.40.420.20">
    <property type="match status" value="1"/>
</dbReference>
<protein>
    <submittedName>
        <fullName evidence="2">HlyD family efflux transporter periplasmic adaptor subunit</fullName>
    </submittedName>
</protein>
<accession>A0A5M6CHR0</accession>
<dbReference type="RefSeq" id="WP_150032206.1">
    <property type="nucleotide sequence ID" value="NZ_VWSH01000002.1"/>
</dbReference>
<dbReference type="PROSITE" id="PS51257">
    <property type="entry name" value="PROKAR_LIPOPROTEIN"/>
    <property type="match status" value="1"/>
</dbReference>
<gene>
    <name evidence="2" type="ORF">F0919_07855</name>
</gene>
<keyword evidence="1" id="KW-0732">Signal</keyword>
<dbReference type="PANTHER" id="PTHR30469">
    <property type="entry name" value="MULTIDRUG RESISTANCE PROTEIN MDTA"/>
    <property type="match status" value="1"/>
</dbReference>
<name>A0A5M6CHR0_9BACT</name>
<evidence type="ECO:0000313" key="3">
    <source>
        <dbReference type="Proteomes" id="UP000323632"/>
    </source>
</evidence>
<reference evidence="2 3" key="1">
    <citation type="submission" date="2019-09" db="EMBL/GenBank/DDBJ databases">
        <title>Genome sequence and assembly of Taibaiella sp.</title>
        <authorList>
            <person name="Chhetri G."/>
        </authorList>
    </citation>
    <scope>NUCLEOTIDE SEQUENCE [LARGE SCALE GENOMIC DNA]</scope>
    <source>
        <strain evidence="2 3">KVB11</strain>
    </source>
</reference>
<feature type="signal peptide" evidence="1">
    <location>
        <begin position="1"/>
        <end position="25"/>
    </location>
</feature>
<organism evidence="2 3">
    <name type="scientific">Taibaiella lutea</name>
    <dbReference type="NCBI Taxonomy" id="2608001"/>
    <lineage>
        <taxon>Bacteria</taxon>
        <taxon>Pseudomonadati</taxon>
        <taxon>Bacteroidota</taxon>
        <taxon>Chitinophagia</taxon>
        <taxon>Chitinophagales</taxon>
        <taxon>Chitinophagaceae</taxon>
        <taxon>Taibaiella</taxon>
    </lineage>
</organism>
<proteinExistence type="predicted"/>
<evidence type="ECO:0000256" key="1">
    <source>
        <dbReference type="SAM" id="SignalP"/>
    </source>
</evidence>
<comment type="caution">
    <text evidence="2">The sequence shown here is derived from an EMBL/GenBank/DDBJ whole genome shotgun (WGS) entry which is preliminary data.</text>
</comment>
<dbReference type="GO" id="GO:1990281">
    <property type="term" value="C:efflux pump complex"/>
    <property type="evidence" value="ECO:0007669"/>
    <property type="project" value="TreeGrafter"/>
</dbReference>
<keyword evidence="3" id="KW-1185">Reference proteome</keyword>
<dbReference type="Proteomes" id="UP000323632">
    <property type="component" value="Unassembled WGS sequence"/>
</dbReference>
<dbReference type="EMBL" id="VWSH01000002">
    <property type="protein sequence ID" value="KAA5534526.1"/>
    <property type="molecule type" value="Genomic_DNA"/>
</dbReference>
<feature type="chain" id="PRO_5024311174" evidence="1">
    <location>
        <begin position="26"/>
        <end position="310"/>
    </location>
</feature>
<sequence length="310" mass="33932">MFKRQTQLLLTLIICAWLTSCAGKAEEDNAAVGQVETPVTVAHISRDSMSEYIEINATSVFLLKNFVKANANGYLRSSNIRLGQHVGNGQVLFTVTTKEAQSLGNTLNKIDSSFRFNGTNSIRAGGNGYVTQLDHQTGDYVQDGEQLAVISNQNSFAFVMNAPYELHTLISRQKEVSVVLPDGESIQGKITSAMPQMDSASQTERLVIKVSADHSIPENLIAKVRLLKNGKPNAVSVPKAAVLTDETQSEFWIMKLSDDHTAVKIPVTKGMETADKVEILTPALTERERVLISGNYGLEDTARVKIIHQN</sequence>
<dbReference type="AlphaFoldDB" id="A0A5M6CHR0"/>
<dbReference type="GO" id="GO:0015562">
    <property type="term" value="F:efflux transmembrane transporter activity"/>
    <property type="evidence" value="ECO:0007669"/>
    <property type="project" value="TreeGrafter"/>
</dbReference>
<evidence type="ECO:0000313" key="2">
    <source>
        <dbReference type="EMBL" id="KAA5534526.1"/>
    </source>
</evidence>